<dbReference type="SMART" id="SM00257">
    <property type="entry name" value="LysM"/>
    <property type="match status" value="1"/>
</dbReference>
<organism evidence="4 5">
    <name type="scientific">Lactococcus hircilactis</name>
    <dbReference type="NCBI Taxonomy" id="1494462"/>
    <lineage>
        <taxon>Bacteria</taxon>
        <taxon>Bacillati</taxon>
        <taxon>Bacillota</taxon>
        <taxon>Bacilli</taxon>
        <taxon>Lactobacillales</taxon>
        <taxon>Streptococcaceae</taxon>
        <taxon>Lactococcus</taxon>
    </lineage>
</organism>
<feature type="region of interest" description="Disordered" evidence="1">
    <location>
        <begin position="74"/>
        <end position="123"/>
    </location>
</feature>
<proteinExistence type="predicted"/>
<evidence type="ECO:0000256" key="2">
    <source>
        <dbReference type="SAM" id="Phobius"/>
    </source>
</evidence>
<keyword evidence="2" id="KW-1133">Transmembrane helix</keyword>
<dbReference type="RefSeq" id="WP_343030370.1">
    <property type="nucleotide sequence ID" value="NZ_CAXYUY010000037.1"/>
</dbReference>
<evidence type="ECO:0000256" key="1">
    <source>
        <dbReference type="SAM" id="MobiDB-lite"/>
    </source>
</evidence>
<dbReference type="Gene3D" id="3.10.350.10">
    <property type="entry name" value="LysM domain"/>
    <property type="match status" value="1"/>
</dbReference>
<keyword evidence="2" id="KW-0812">Transmembrane</keyword>
<feature type="region of interest" description="Disordered" evidence="1">
    <location>
        <begin position="1"/>
        <end position="31"/>
    </location>
</feature>
<dbReference type="PROSITE" id="PS51782">
    <property type="entry name" value="LYSM"/>
    <property type="match status" value="1"/>
</dbReference>
<dbReference type="CDD" id="cd00118">
    <property type="entry name" value="LysM"/>
    <property type="match status" value="1"/>
</dbReference>
<dbReference type="EMBL" id="WITJ01000019">
    <property type="protein sequence ID" value="MQW40425.1"/>
    <property type="molecule type" value="Genomic_DNA"/>
</dbReference>
<dbReference type="Proteomes" id="UP000439550">
    <property type="component" value="Unassembled WGS sequence"/>
</dbReference>
<reference evidence="4 5" key="1">
    <citation type="submission" date="2019-10" db="EMBL/GenBank/DDBJ databases">
        <authorList>
            <person name="Dong K."/>
        </authorList>
    </citation>
    <scope>NUCLEOTIDE SEQUENCE [LARGE SCALE GENOMIC DNA]</scope>
    <source>
        <strain evidence="4 5">DSM 28960</strain>
    </source>
</reference>
<evidence type="ECO:0000313" key="4">
    <source>
        <dbReference type="EMBL" id="MQW40425.1"/>
    </source>
</evidence>
<feature type="domain" description="LysM" evidence="3">
    <location>
        <begin position="120"/>
        <end position="170"/>
    </location>
</feature>
<feature type="transmembrane region" description="Helical" evidence="2">
    <location>
        <begin position="39"/>
        <end position="61"/>
    </location>
</feature>
<dbReference type="InterPro" id="IPR049981">
    <property type="entry name" value="SPy_0802-like"/>
</dbReference>
<dbReference type="Pfam" id="PF01476">
    <property type="entry name" value="LysM"/>
    <property type="match status" value="1"/>
</dbReference>
<keyword evidence="2" id="KW-0472">Membrane</keyword>
<dbReference type="SUPFAM" id="SSF54106">
    <property type="entry name" value="LysM domain"/>
    <property type="match status" value="1"/>
</dbReference>
<dbReference type="InterPro" id="IPR036779">
    <property type="entry name" value="LysM_dom_sf"/>
</dbReference>
<feature type="compositionally biased region" description="Low complexity" evidence="1">
    <location>
        <begin position="76"/>
        <end position="121"/>
    </location>
</feature>
<name>A0A7X1ZC82_9LACT</name>
<evidence type="ECO:0000313" key="5">
    <source>
        <dbReference type="Proteomes" id="UP000439550"/>
    </source>
</evidence>
<dbReference type="NCBIfam" id="NF042931">
    <property type="entry name" value="SAG1386_EF1546"/>
    <property type="match status" value="1"/>
</dbReference>
<comment type="caution">
    <text evidence="4">The sequence shown here is derived from an EMBL/GenBank/DDBJ whole genome shotgun (WGS) entry which is preliminary data.</text>
</comment>
<evidence type="ECO:0000259" key="3">
    <source>
        <dbReference type="PROSITE" id="PS51782"/>
    </source>
</evidence>
<accession>A0A7X1ZC82</accession>
<gene>
    <name evidence="4" type="ORF">GHI93_10900</name>
</gene>
<keyword evidence="5" id="KW-1185">Reference proteome</keyword>
<dbReference type="AlphaFoldDB" id="A0A7X1ZC82"/>
<feature type="compositionally biased region" description="Basic and acidic residues" evidence="1">
    <location>
        <begin position="13"/>
        <end position="31"/>
    </location>
</feature>
<protein>
    <submittedName>
        <fullName evidence="4">LysM peptidoglycan-binding domain-containing protein</fullName>
    </submittedName>
</protein>
<sequence>MATKEPWNNEIYKAMKEEPENLNRHDRTESERKKPLTTVFLTFLVVLMFVLVAVAIAFILWNSARQNSKAISAFNSGSTSSSIQKSSASQASNASTSSSLSSSSSSSSTSESSSSAAQGSSYTIVSGDTPSKIEQKTGVSWSVIASLNNITSSGYNADGSAIYAGQVIKLK</sequence>
<dbReference type="InterPro" id="IPR018392">
    <property type="entry name" value="LysM"/>
</dbReference>